<feature type="domain" description="EGF-like" evidence="2">
    <location>
        <begin position="105"/>
        <end position="139"/>
    </location>
</feature>
<evidence type="ECO:0000259" key="2">
    <source>
        <dbReference type="SMART" id="SM00181"/>
    </source>
</evidence>
<dbReference type="PANTHER" id="PTHR39069">
    <property type="entry name" value="ECDYSONE-INDUCIBLE GENE E1, ISOFORM A"/>
    <property type="match status" value="1"/>
</dbReference>
<name>A0A4U5NCT2_STECR</name>
<dbReference type="EMBL" id="AZBU02000004">
    <property type="protein sequence ID" value="TKR80370.1"/>
    <property type="molecule type" value="Genomic_DNA"/>
</dbReference>
<dbReference type="Pfam" id="PF01683">
    <property type="entry name" value="EB"/>
    <property type="match status" value="3"/>
</dbReference>
<evidence type="ECO:0000313" key="4">
    <source>
        <dbReference type="Proteomes" id="UP000298663"/>
    </source>
</evidence>
<feature type="domain" description="EGF-like" evidence="2">
    <location>
        <begin position="69"/>
        <end position="97"/>
    </location>
</feature>
<keyword evidence="4" id="KW-1185">Reference proteome</keyword>
<evidence type="ECO:0000256" key="1">
    <source>
        <dbReference type="SAM" id="SignalP"/>
    </source>
</evidence>
<gene>
    <name evidence="3" type="ORF">L596_014454</name>
</gene>
<proteinExistence type="predicted"/>
<dbReference type="InterPro" id="IPR006150">
    <property type="entry name" value="Cys_repeat_1"/>
</dbReference>
<organism evidence="3 4">
    <name type="scientific">Steinernema carpocapsae</name>
    <name type="common">Entomopathogenic nematode</name>
    <dbReference type="NCBI Taxonomy" id="34508"/>
    <lineage>
        <taxon>Eukaryota</taxon>
        <taxon>Metazoa</taxon>
        <taxon>Ecdysozoa</taxon>
        <taxon>Nematoda</taxon>
        <taxon>Chromadorea</taxon>
        <taxon>Rhabditida</taxon>
        <taxon>Tylenchina</taxon>
        <taxon>Panagrolaimomorpha</taxon>
        <taxon>Strongyloidoidea</taxon>
        <taxon>Steinernematidae</taxon>
        <taxon>Steinernema</taxon>
    </lineage>
</organism>
<dbReference type="PANTHER" id="PTHR39069:SF1">
    <property type="entry name" value="ECDYSONE-INDUCIBLE GENE E1, ISOFORM A"/>
    <property type="match status" value="1"/>
</dbReference>
<protein>
    <recommendedName>
        <fullName evidence="2">EGF-like domain-containing protein</fullName>
    </recommendedName>
</protein>
<evidence type="ECO:0000313" key="3">
    <source>
        <dbReference type="EMBL" id="TKR80370.1"/>
    </source>
</evidence>
<feature type="chain" id="PRO_5020962734" description="EGF-like domain-containing protein" evidence="1">
    <location>
        <begin position="22"/>
        <end position="533"/>
    </location>
</feature>
<dbReference type="InterPro" id="IPR000742">
    <property type="entry name" value="EGF"/>
</dbReference>
<keyword evidence="1" id="KW-0732">Signal</keyword>
<dbReference type="OrthoDB" id="5874482at2759"/>
<sequence>MSLRPILILLALSLAATVTLATEMRSDVDSSAFKWFSAANFFTRGSPFRYFSRKFARIEIGTACSEDEECLAILNSTCIEGQCRCEVDFYAVKNTCVQTPGFKEACADSTSKTCRFPFQCIHGICDCPLGFKEQDGKCQKDCKAGSVLIEKENQCYAVKELGLECAYNEQCSTRYSECADGQCRCIPGTVRKGKQCISLNQCPLGETPLENGSPLVCDRDTLKCPNGTYCLYAQFSDKRGFCCPEIKMNCPVGTPLNDKDCSNCPWETHHCFSYTISSVQQQMCCPNDCPRSQPIRHENHCYAPAAHESACSVHAQCTSIAGSFCADDTKTCECPVGSFHEGAKCKRISKLGDECESSKDCALGSNTECVSGICQCIHGFIPEPMTFQDNQLVQEHCIAKPFCPTISGLKIMTDDYIECDSHNSQCPDGKFCRKWWTDGLRSKSYSLCCPTPKIQQYRAICDHFGMEMVLANGLEAGGSIPIRCPLAPVFQIQKDAYGADSVDESVMVCPSQSICIFNPFSSNEGICCHYRHN</sequence>
<feature type="domain" description="EGF-like" evidence="2">
    <location>
        <begin position="164"/>
        <end position="197"/>
    </location>
</feature>
<reference evidence="3 4" key="2">
    <citation type="journal article" date="2019" name="G3 (Bethesda)">
        <title>Hybrid Assembly of the Genome of the Entomopathogenic Nematode Steinernema carpocapsae Identifies the X-Chromosome.</title>
        <authorList>
            <person name="Serra L."/>
            <person name="Macchietto M."/>
            <person name="Macias-Munoz A."/>
            <person name="McGill C.J."/>
            <person name="Rodriguez I.M."/>
            <person name="Rodriguez B."/>
            <person name="Murad R."/>
            <person name="Mortazavi A."/>
        </authorList>
    </citation>
    <scope>NUCLEOTIDE SEQUENCE [LARGE SCALE GENOMIC DNA]</scope>
    <source>
        <strain evidence="3 4">ALL</strain>
    </source>
</reference>
<reference evidence="3 4" key="1">
    <citation type="journal article" date="2015" name="Genome Biol.">
        <title>Comparative genomics of Steinernema reveals deeply conserved gene regulatory networks.</title>
        <authorList>
            <person name="Dillman A.R."/>
            <person name="Macchietto M."/>
            <person name="Porter C.F."/>
            <person name="Rogers A."/>
            <person name="Williams B."/>
            <person name="Antoshechkin I."/>
            <person name="Lee M.M."/>
            <person name="Goodwin Z."/>
            <person name="Lu X."/>
            <person name="Lewis E.E."/>
            <person name="Goodrich-Blair H."/>
            <person name="Stock S.P."/>
            <person name="Adams B.J."/>
            <person name="Sternberg P.W."/>
            <person name="Mortazavi A."/>
        </authorList>
    </citation>
    <scope>NUCLEOTIDE SEQUENCE [LARGE SCALE GENOMIC DNA]</scope>
    <source>
        <strain evidence="3 4">ALL</strain>
    </source>
</reference>
<dbReference type="InterPro" id="IPR006149">
    <property type="entry name" value="EB_dom"/>
</dbReference>
<feature type="signal peptide" evidence="1">
    <location>
        <begin position="1"/>
        <end position="21"/>
    </location>
</feature>
<accession>A0A4U5NCT2</accession>
<comment type="caution">
    <text evidence="3">The sequence shown here is derived from an EMBL/GenBank/DDBJ whole genome shotgun (WGS) entry which is preliminary data.</text>
</comment>
<dbReference type="Proteomes" id="UP000298663">
    <property type="component" value="Unassembled WGS sequence"/>
</dbReference>
<feature type="domain" description="EGF-like" evidence="2">
    <location>
        <begin position="354"/>
        <end position="398"/>
    </location>
</feature>
<dbReference type="AlphaFoldDB" id="A0A4U5NCT2"/>
<dbReference type="SMART" id="SM00181">
    <property type="entry name" value="EGF"/>
    <property type="match status" value="4"/>
</dbReference>
<dbReference type="SMART" id="SM00289">
    <property type="entry name" value="WR1"/>
    <property type="match status" value="6"/>
</dbReference>